<dbReference type="SUPFAM" id="SSF56112">
    <property type="entry name" value="Protein kinase-like (PK-like)"/>
    <property type="match status" value="1"/>
</dbReference>
<dbReference type="PANTHER" id="PTHR43289:SF34">
    <property type="entry name" value="SERINE_THREONINE-PROTEIN KINASE YBDM-RELATED"/>
    <property type="match status" value="1"/>
</dbReference>
<dbReference type="CDD" id="cd14014">
    <property type="entry name" value="STKc_PknB_like"/>
    <property type="match status" value="1"/>
</dbReference>
<sequence length="661" mass="74539">MIEIHDKLSNRYVLNALIGSGGMANVFLAHDLILDRDVAVKVLRYDFQDNQDAIKRFQREAISASQLLHPNIVEVYDVDEHEKQQYIVMEYVKGQDLKSFIREHAPVQLELVVSIMSQIVAGIDAAHRNRIIHRDIKPQNVLITDQNVAKITDFGIAVALSDTSITQTNTLLGSVHYLSPEQARGSAATTKSDIYAMGVVLYELITGKVPHDGESAVSIALKHFQEPFPRIKDQLDYVPQSLENVVLKATAKDAEDRYKSAQEMLNDLTTALSLKRMNEPIFTPGKTKSKETSHKDSQKLLEEAPKAEELVAPEPLDETLYAGYDYSDNLKKSQKWVKGFKYFLSALLISLVGLMLFFAYRMVMGRVNVPELTDLTQDQAQSLLADFDLMLGKTEVVYDETVPQGEVIETQPKAGERVNRHSSVDIVISDGKPRVKIGNYVGRDYEPVRRELIDSGFIVDLRYLASGSDEAGKILEQSIQPGQEVVAEDSTITLVIGSDSKDTSMQDFYNLSLDMVYKFADAYGLYIEESYEYHDYIPKGRVIRQDPLSGTPLTAGDTIHVVISQGKEEKQELKVSQSFYIEYVPQYAKQDYQKEKPLPNKIQVFIGDQRNNINNVAKEFEITQSQELEITLYIPDDGYGQYRIVRDGEVIEESSSVYLNS</sequence>
<dbReference type="Gene3D" id="3.30.10.20">
    <property type="match status" value="3"/>
</dbReference>
<comment type="catalytic activity">
    <reaction evidence="8">
        <text>L-seryl-[protein] + ATP = O-phospho-L-seryl-[protein] + ADP + H(+)</text>
        <dbReference type="Rhea" id="RHEA:17989"/>
        <dbReference type="Rhea" id="RHEA-COMP:9863"/>
        <dbReference type="Rhea" id="RHEA-COMP:11604"/>
        <dbReference type="ChEBI" id="CHEBI:15378"/>
        <dbReference type="ChEBI" id="CHEBI:29999"/>
        <dbReference type="ChEBI" id="CHEBI:30616"/>
        <dbReference type="ChEBI" id="CHEBI:83421"/>
        <dbReference type="ChEBI" id="CHEBI:456216"/>
        <dbReference type="EC" id="2.7.11.1"/>
    </reaction>
</comment>
<dbReference type="GO" id="GO:0004674">
    <property type="term" value="F:protein serine/threonine kinase activity"/>
    <property type="evidence" value="ECO:0007669"/>
    <property type="project" value="UniProtKB-KW"/>
</dbReference>
<dbReference type="GO" id="GO:0005524">
    <property type="term" value="F:ATP binding"/>
    <property type="evidence" value="ECO:0007669"/>
    <property type="project" value="UniProtKB-UniRule"/>
</dbReference>
<keyword evidence="3" id="KW-0808">Transferase</keyword>
<name>A0AAJ1Q7S7_9LACT</name>
<evidence type="ECO:0000256" key="3">
    <source>
        <dbReference type="ARBA" id="ARBA00022679"/>
    </source>
</evidence>
<keyword evidence="11" id="KW-1133">Transmembrane helix</keyword>
<dbReference type="PROSITE" id="PS00108">
    <property type="entry name" value="PROTEIN_KINASE_ST"/>
    <property type="match status" value="1"/>
</dbReference>
<reference evidence="14" key="1">
    <citation type="submission" date="2023-05" db="EMBL/GenBank/DDBJ databases">
        <title>Cataloging the Phylogenetic Diversity of Human Bladder Bacteria.</title>
        <authorList>
            <person name="Du J."/>
        </authorList>
    </citation>
    <scope>NUCLEOTIDE SEQUENCE</scope>
    <source>
        <strain evidence="14">UMB1231</strain>
    </source>
</reference>
<feature type="domain" description="PASTA" evidence="13">
    <location>
        <begin position="366"/>
        <end position="430"/>
    </location>
</feature>
<dbReference type="InterPro" id="IPR000719">
    <property type="entry name" value="Prot_kinase_dom"/>
</dbReference>
<feature type="coiled-coil region" evidence="10">
    <location>
        <begin position="244"/>
        <end position="271"/>
    </location>
</feature>
<dbReference type="Pfam" id="PF03793">
    <property type="entry name" value="PASTA"/>
    <property type="match status" value="3"/>
</dbReference>
<evidence type="ECO:0000256" key="10">
    <source>
        <dbReference type="SAM" id="Coils"/>
    </source>
</evidence>
<evidence type="ECO:0000256" key="8">
    <source>
        <dbReference type="ARBA" id="ARBA00048679"/>
    </source>
</evidence>
<proteinExistence type="predicted"/>
<evidence type="ECO:0000259" key="13">
    <source>
        <dbReference type="PROSITE" id="PS51178"/>
    </source>
</evidence>
<dbReference type="InterPro" id="IPR005543">
    <property type="entry name" value="PASTA_dom"/>
</dbReference>
<dbReference type="EC" id="2.7.11.1" evidence="1"/>
<keyword evidence="2" id="KW-0723">Serine/threonine-protein kinase</keyword>
<evidence type="ECO:0000256" key="6">
    <source>
        <dbReference type="ARBA" id="ARBA00022840"/>
    </source>
</evidence>
<dbReference type="Proteomes" id="UP001229251">
    <property type="component" value="Unassembled WGS sequence"/>
</dbReference>
<dbReference type="NCBIfam" id="NF033483">
    <property type="entry name" value="PknB_PASTA_kin"/>
    <property type="match status" value="1"/>
</dbReference>
<organism evidence="14 15">
    <name type="scientific">Facklamia hominis</name>
    <dbReference type="NCBI Taxonomy" id="178214"/>
    <lineage>
        <taxon>Bacteria</taxon>
        <taxon>Bacillati</taxon>
        <taxon>Bacillota</taxon>
        <taxon>Bacilli</taxon>
        <taxon>Lactobacillales</taxon>
        <taxon>Aerococcaceae</taxon>
        <taxon>Facklamia</taxon>
    </lineage>
</organism>
<protein>
    <recommendedName>
        <fullName evidence="1">non-specific serine/threonine protein kinase</fullName>
        <ecNumber evidence="1">2.7.11.1</ecNumber>
    </recommendedName>
</protein>
<evidence type="ECO:0000259" key="12">
    <source>
        <dbReference type="PROSITE" id="PS50011"/>
    </source>
</evidence>
<dbReference type="AlphaFoldDB" id="A0AAJ1Q7S7"/>
<comment type="catalytic activity">
    <reaction evidence="7">
        <text>L-threonyl-[protein] + ATP = O-phospho-L-threonyl-[protein] + ADP + H(+)</text>
        <dbReference type="Rhea" id="RHEA:46608"/>
        <dbReference type="Rhea" id="RHEA-COMP:11060"/>
        <dbReference type="Rhea" id="RHEA-COMP:11605"/>
        <dbReference type="ChEBI" id="CHEBI:15378"/>
        <dbReference type="ChEBI" id="CHEBI:30013"/>
        <dbReference type="ChEBI" id="CHEBI:30616"/>
        <dbReference type="ChEBI" id="CHEBI:61977"/>
        <dbReference type="ChEBI" id="CHEBI:456216"/>
        <dbReference type="EC" id="2.7.11.1"/>
    </reaction>
</comment>
<evidence type="ECO:0000256" key="5">
    <source>
        <dbReference type="ARBA" id="ARBA00022777"/>
    </source>
</evidence>
<feature type="transmembrane region" description="Helical" evidence="11">
    <location>
        <begin position="340"/>
        <end position="360"/>
    </location>
</feature>
<dbReference type="PROSITE" id="PS50011">
    <property type="entry name" value="PROTEIN_KINASE_DOM"/>
    <property type="match status" value="1"/>
</dbReference>
<accession>A0AAJ1Q7S7</accession>
<dbReference type="InterPro" id="IPR017441">
    <property type="entry name" value="Protein_kinase_ATP_BS"/>
</dbReference>
<dbReference type="FunFam" id="1.10.510.10:FF:000021">
    <property type="entry name" value="Serine/threonine protein kinase"/>
    <property type="match status" value="1"/>
</dbReference>
<dbReference type="Pfam" id="PF00069">
    <property type="entry name" value="Pkinase"/>
    <property type="match status" value="1"/>
</dbReference>
<keyword evidence="4 9" id="KW-0547">Nucleotide-binding</keyword>
<evidence type="ECO:0000313" key="14">
    <source>
        <dbReference type="EMBL" id="MDK7188115.1"/>
    </source>
</evidence>
<evidence type="ECO:0000256" key="11">
    <source>
        <dbReference type="SAM" id="Phobius"/>
    </source>
</evidence>
<feature type="domain" description="Protein kinase" evidence="12">
    <location>
        <begin position="12"/>
        <end position="282"/>
    </location>
</feature>
<dbReference type="Gene3D" id="3.30.200.20">
    <property type="entry name" value="Phosphorylase Kinase, domain 1"/>
    <property type="match status" value="1"/>
</dbReference>
<dbReference type="SMART" id="SM00740">
    <property type="entry name" value="PASTA"/>
    <property type="match status" value="3"/>
</dbReference>
<gene>
    <name evidence="14" type="primary">pknB</name>
    <name evidence="14" type="ORF">QP433_09045</name>
</gene>
<dbReference type="Gene3D" id="2.60.40.2560">
    <property type="match status" value="1"/>
</dbReference>
<keyword evidence="5 14" id="KW-0418">Kinase</keyword>
<evidence type="ECO:0000256" key="7">
    <source>
        <dbReference type="ARBA" id="ARBA00047899"/>
    </source>
</evidence>
<dbReference type="EMBL" id="JASOOE010000027">
    <property type="protein sequence ID" value="MDK7188115.1"/>
    <property type="molecule type" value="Genomic_DNA"/>
</dbReference>
<comment type="caution">
    <text evidence="14">The sequence shown here is derived from an EMBL/GenBank/DDBJ whole genome shotgun (WGS) entry which is preliminary data.</text>
</comment>
<feature type="binding site" evidence="9">
    <location>
        <position position="41"/>
    </location>
    <ligand>
        <name>ATP</name>
        <dbReference type="ChEBI" id="CHEBI:30616"/>
    </ligand>
</feature>
<dbReference type="Gene3D" id="1.10.510.10">
    <property type="entry name" value="Transferase(Phosphotransferase) domain 1"/>
    <property type="match status" value="1"/>
</dbReference>
<keyword evidence="10" id="KW-0175">Coiled coil</keyword>
<evidence type="ECO:0000256" key="9">
    <source>
        <dbReference type="PROSITE-ProRule" id="PRU10141"/>
    </source>
</evidence>
<dbReference type="PROSITE" id="PS00107">
    <property type="entry name" value="PROTEIN_KINASE_ATP"/>
    <property type="match status" value="1"/>
</dbReference>
<evidence type="ECO:0000313" key="15">
    <source>
        <dbReference type="Proteomes" id="UP001229251"/>
    </source>
</evidence>
<dbReference type="SMART" id="SM00220">
    <property type="entry name" value="S_TKc"/>
    <property type="match status" value="1"/>
</dbReference>
<evidence type="ECO:0000256" key="1">
    <source>
        <dbReference type="ARBA" id="ARBA00012513"/>
    </source>
</evidence>
<dbReference type="FunFam" id="3.30.200.20:FF:000035">
    <property type="entry name" value="Serine/threonine protein kinase Stk1"/>
    <property type="match status" value="1"/>
</dbReference>
<keyword evidence="6 9" id="KW-0067">ATP-binding</keyword>
<evidence type="ECO:0000256" key="2">
    <source>
        <dbReference type="ARBA" id="ARBA00022527"/>
    </source>
</evidence>
<keyword evidence="11" id="KW-0812">Transmembrane</keyword>
<dbReference type="RefSeq" id="WP_070608471.1">
    <property type="nucleotide sequence ID" value="NZ_JASOOE010000027.1"/>
</dbReference>
<evidence type="ECO:0000256" key="4">
    <source>
        <dbReference type="ARBA" id="ARBA00022741"/>
    </source>
</evidence>
<feature type="domain" description="PASTA" evidence="13">
    <location>
        <begin position="499"/>
        <end position="565"/>
    </location>
</feature>
<dbReference type="InterPro" id="IPR011009">
    <property type="entry name" value="Kinase-like_dom_sf"/>
</dbReference>
<dbReference type="InterPro" id="IPR008271">
    <property type="entry name" value="Ser/Thr_kinase_AS"/>
</dbReference>
<dbReference type="PROSITE" id="PS51178">
    <property type="entry name" value="PASTA"/>
    <property type="match status" value="3"/>
</dbReference>
<dbReference type="PANTHER" id="PTHR43289">
    <property type="entry name" value="MITOGEN-ACTIVATED PROTEIN KINASE KINASE KINASE 20-RELATED"/>
    <property type="match status" value="1"/>
</dbReference>
<keyword evidence="11" id="KW-0472">Membrane</keyword>
<dbReference type="CDD" id="cd06577">
    <property type="entry name" value="PASTA_pknB"/>
    <property type="match status" value="3"/>
</dbReference>
<feature type="domain" description="PASTA" evidence="13">
    <location>
        <begin position="431"/>
        <end position="498"/>
    </location>
</feature>